<dbReference type="GO" id="GO:0000160">
    <property type="term" value="P:phosphorelay signal transduction system"/>
    <property type="evidence" value="ECO:0007669"/>
    <property type="project" value="UniProtKB-KW"/>
</dbReference>
<name>A0A091B1E2_9GAMM</name>
<dbReference type="InterPro" id="IPR036641">
    <property type="entry name" value="HPT_dom_sf"/>
</dbReference>
<evidence type="ECO:0000256" key="3">
    <source>
        <dbReference type="SAM" id="MobiDB-lite"/>
    </source>
</evidence>
<keyword evidence="1" id="KW-0902">Two-component regulatory system</keyword>
<dbReference type="GO" id="GO:0004672">
    <property type="term" value="F:protein kinase activity"/>
    <property type="evidence" value="ECO:0007669"/>
    <property type="project" value="UniProtKB-ARBA"/>
</dbReference>
<evidence type="ECO:0000313" key="6">
    <source>
        <dbReference type="Proteomes" id="UP000029392"/>
    </source>
</evidence>
<keyword evidence="6" id="KW-1185">Reference proteome</keyword>
<dbReference type="AlphaFoldDB" id="A0A091B1E2"/>
<dbReference type="EMBL" id="AVCH01000183">
    <property type="protein sequence ID" value="KFN45377.1"/>
    <property type="molecule type" value="Genomic_DNA"/>
</dbReference>
<evidence type="ECO:0000256" key="1">
    <source>
        <dbReference type="ARBA" id="ARBA00023012"/>
    </source>
</evidence>
<evidence type="ECO:0000313" key="5">
    <source>
        <dbReference type="EMBL" id="KFN45377.1"/>
    </source>
</evidence>
<accession>A0A091B1E2</accession>
<dbReference type="SUPFAM" id="SSF47226">
    <property type="entry name" value="Histidine-containing phosphotransfer domain, HPT domain"/>
    <property type="match status" value="1"/>
</dbReference>
<dbReference type="Gene3D" id="1.20.120.160">
    <property type="entry name" value="HPT domain"/>
    <property type="match status" value="1"/>
</dbReference>
<comment type="caution">
    <text evidence="5">The sequence shown here is derived from an EMBL/GenBank/DDBJ whole genome shotgun (WGS) entry which is preliminary data.</text>
</comment>
<dbReference type="eggNOG" id="COG2198">
    <property type="taxonomic scope" value="Bacteria"/>
</dbReference>
<dbReference type="Proteomes" id="UP000029392">
    <property type="component" value="Unassembled WGS sequence"/>
</dbReference>
<dbReference type="Pfam" id="PF01627">
    <property type="entry name" value="Hpt"/>
    <property type="match status" value="1"/>
</dbReference>
<evidence type="ECO:0000256" key="2">
    <source>
        <dbReference type="PROSITE-ProRule" id="PRU00110"/>
    </source>
</evidence>
<reference evidence="5 6" key="1">
    <citation type="submission" date="2013-09" db="EMBL/GenBank/DDBJ databases">
        <title>Genome sequencing of Arenimonas malthae.</title>
        <authorList>
            <person name="Chen F."/>
            <person name="Wang G."/>
        </authorList>
    </citation>
    <scope>NUCLEOTIDE SEQUENCE [LARGE SCALE GENOMIC DNA]</scope>
    <source>
        <strain evidence="5 6">CC-JY-1</strain>
    </source>
</reference>
<dbReference type="STRING" id="1384054.N790_09960"/>
<sequence length="139" mass="14382">MPAPMPAAASAPAPVSIEHRPEPAPAPPPVLATEVVDELRAVMGNEYLSLVRLFLEDAPRHVQALEAAATANDMAAMVSPAHTLKSASANLGAMALSAAAKRIELGARQGVLPRPAVAVAVLDSEYRRASQALHGLLRG</sequence>
<dbReference type="SMART" id="SM00073">
    <property type="entry name" value="HPT"/>
    <property type="match status" value="1"/>
</dbReference>
<dbReference type="PATRIC" id="fig|1384054.3.peg.2154"/>
<dbReference type="InterPro" id="IPR008207">
    <property type="entry name" value="Sig_transdc_His_kin_Hpt_dom"/>
</dbReference>
<proteinExistence type="predicted"/>
<evidence type="ECO:0000259" key="4">
    <source>
        <dbReference type="PROSITE" id="PS50894"/>
    </source>
</evidence>
<feature type="region of interest" description="Disordered" evidence="3">
    <location>
        <begin position="1"/>
        <end position="26"/>
    </location>
</feature>
<feature type="compositionally biased region" description="Low complexity" evidence="3">
    <location>
        <begin position="1"/>
        <end position="14"/>
    </location>
</feature>
<dbReference type="OrthoDB" id="9131849at2"/>
<keyword evidence="2" id="KW-0597">Phosphoprotein</keyword>
<protein>
    <recommendedName>
        <fullName evidence="4">HPt domain-containing protein</fullName>
    </recommendedName>
</protein>
<dbReference type="PROSITE" id="PS50894">
    <property type="entry name" value="HPT"/>
    <property type="match status" value="1"/>
</dbReference>
<feature type="modified residue" description="Phosphohistidine" evidence="2">
    <location>
        <position position="82"/>
    </location>
</feature>
<organism evidence="5 6">
    <name type="scientific">Arenimonas malthae CC-JY-1</name>
    <dbReference type="NCBI Taxonomy" id="1384054"/>
    <lineage>
        <taxon>Bacteria</taxon>
        <taxon>Pseudomonadati</taxon>
        <taxon>Pseudomonadota</taxon>
        <taxon>Gammaproteobacteria</taxon>
        <taxon>Lysobacterales</taxon>
        <taxon>Lysobacteraceae</taxon>
        <taxon>Arenimonas</taxon>
    </lineage>
</organism>
<gene>
    <name evidence="5" type="ORF">N790_09960</name>
</gene>
<feature type="domain" description="HPt" evidence="4">
    <location>
        <begin position="43"/>
        <end position="139"/>
    </location>
</feature>